<dbReference type="Proteomes" id="UP001403385">
    <property type="component" value="Unassembled WGS sequence"/>
</dbReference>
<dbReference type="AlphaFoldDB" id="A0AAW9SF88"/>
<dbReference type="EMBL" id="JBDKWZ010000020">
    <property type="protein sequence ID" value="MEN7551173.1"/>
    <property type="molecule type" value="Genomic_DNA"/>
</dbReference>
<evidence type="ECO:0000313" key="2">
    <source>
        <dbReference type="EMBL" id="MEN7551173.1"/>
    </source>
</evidence>
<dbReference type="RefSeq" id="WP_346823954.1">
    <property type="nucleotide sequence ID" value="NZ_JBDKWZ010000020.1"/>
</dbReference>
<gene>
    <name evidence="2" type="ORF">AAG747_24865</name>
</gene>
<keyword evidence="3" id="KW-1185">Reference proteome</keyword>
<organism evidence="2 3">
    <name type="scientific">Rapidithrix thailandica</name>
    <dbReference type="NCBI Taxonomy" id="413964"/>
    <lineage>
        <taxon>Bacteria</taxon>
        <taxon>Pseudomonadati</taxon>
        <taxon>Bacteroidota</taxon>
        <taxon>Cytophagia</taxon>
        <taxon>Cytophagales</taxon>
        <taxon>Flammeovirgaceae</taxon>
        <taxon>Rapidithrix</taxon>
    </lineage>
</organism>
<evidence type="ECO:0000256" key="1">
    <source>
        <dbReference type="SAM" id="SignalP"/>
    </source>
</evidence>
<protein>
    <submittedName>
        <fullName evidence="2">Uncharacterized protein</fullName>
    </submittedName>
</protein>
<sequence>MKKLLLFTSACTLLFITVAFTPESARFARPSLEDIAEDWKLSQLTINGEPYAGNTSNFRLVLSGNYTYKRISLEGFEDKGSWRWDRLQNQIILNKNTEYEEVYQVQYSDANSTMTFTEKTFEKNNSYHTEYILWK</sequence>
<evidence type="ECO:0000313" key="3">
    <source>
        <dbReference type="Proteomes" id="UP001403385"/>
    </source>
</evidence>
<feature type="signal peptide" evidence="1">
    <location>
        <begin position="1"/>
        <end position="21"/>
    </location>
</feature>
<feature type="chain" id="PRO_5043903357" evidence="1">
    <location>
        <begin position="22"/>
        <end position="135"/>
    </location>
</feature>
<name>A0AAW9SF88_9BACT</name>
<reference evidence="2 3" key="1">
    <citation type="submission" date="2024-04" db="EMBL/GenBank/DDBJ databases">
        <title>Novel genus in family Flammeovirgaceae.</title>
        <authorList>
            <person name="Nguyen T.H."/>
            <person name="Vuong T.Q."/>
            <person name="Le H."/>
            <person name="Kim S.-G."/>
        </authorList>
    </citation>
    <scope>NUCLEOTIDE SEQUENCE [LARGE SCALE GENOMIC DNA]</scope>
    <source>
        <strain evidence="2 3">JCM 23209</strain>
    </source>
</reference>
<accession>A0AAW9SF88</accession>
<keyword evidence="1" id="KW-0732">Signal</keyword>
<proteinExistence type="predicted"/>
<comment type="caution">
    <text evidence="2">The sequence shown here is derived from an EMBL/GenBank/DDBJ whole genome shotgun (WGS) entry which is preliminary data.</text>
</comment>